<dbReference type="PANTHER" id="PTHR23155">
    <property type="entry name" value="DISEASE RESISTANCE PROTEIN RP"/>
    <property type="match status" value="1"/>
</dbReference>
<keyword evidence="3" id="KW-0677">Repeat</keyword>
<dbReference type="Pfam" id="PF23598">
    <property type="entry name" value="LRR_14"/>
    <property type="match status" value="1"/>
</dbReference>
<evidence type="ECO:0000259" key="11">
    <source>
        <dbReference type="Pfam" id="PF23559"/>
    </source>
</evidence>
<evidence type="ECO:0000313" key="13">
    <source>
        <dbReference type="EnsemblPlants" id="TraesCS6D02G377400.1.cds1"/>
    </source>
</evidence>
<dbReference type="InterPro" id="IPR058922">
    <property type="entry name" value="WHD_DRP"/>
</dbReference>
<dbReference type="Gramene" id="TraesKAR6D01G0347790.1">
    <property type="protein sequence ID" value="cds.TraesKAR6D01G0347790.1"/>
    <property type="gene ID" value="TraesKAR6D01G0347790"/>
</dbReference>
<reference evidence="13" key="1">
    <citation type="submission" date="2018-08" db="EMBL/GenBank/DDBJ databases">
        <authorList>
            <person name="Rossello M."/>
        </authorList>
    </citation>
    <scope>NUCLEOTIDE SEQUENCE [LARGE SCALE GENOMIC DNA]</scope>
    <source>
        <strain evidence="13">cv. Chinese Spring</strain>
    </source>
</reference>
<dbReference type="SUPFAM" id="SSF52058">
    <property type="entry name" value="L domain-like"/>
    <property type="match status" value="1"/>
</dbReference>
<evidence type="ECO:0008006" key="15">
    <source>
        <dbReference type="Google" id="ProtNLM"/>
    </source>
</evidence>
<feature type="compositionally biased region" description="Basic and acidic residues" evidence="8">
    <location>
        <begin position="575"/>
        <end position="589"/>
    </location>
</feature>
<dbReference type="SMR" id="A0A3B6QKQ0"/>
<dbReference type="STRING" id="4565.A0A3B6QKQ0"/>
<dbReference type="FunFam" id="1.10.10.10:FF:000322">
    <property type="entry name" value="Probable disease resistance protein At1g63360"/>
    <property type="match status" value="1"/>
</dbReference>
<feature type="region of interest" description="Disordered" evidence="8">
    <location>
        <begin position="464"/>
        <end position="590"/>
    </location>
</feature>
<keyword evidence="4" id="KW-0547">Nucleotide-binding</keyword>
<evidence type="ECO:0000256" key="4">
    <source>
        <dbReference type="ARBA" id="ARBA00022741"/>
    </source>
</evidence>
<dbReference type="SUPFAM" id="SSF52540">
    <property type="entry name" value="P-loop containing nucleoside triphosphate hydrolases"/>
    <property type="match status" value="1"/>
</dbReference>
<dbReference type="Pfam" id="PF23559">
    <property type="entry name" value="WHD_DRP"/>
    <property type="match status" value="1"/>
</dbReference>
<feature type="domain" description="Disease resistance protein winged helix" evidence="11">
    <location>
        <begin position="871"/>
        <end position="938"/>
    </location>
</feature>
<feature type="coiled-coil region" evidence="7">
    <location>
        <begin position="407"/>
        <end position="434"/>
    </location>
</feature>
<evidence type="ECO:0000256" key="1">
    <source>
        <dbReference type="ARBA" id="ARBA00008894"/>
    </source>
</evidence>
<evidence type="ECO:0000259" key="12">
    <source>
        <dbReference type="Pfam" id="PF23598"/>
    </source>
</evidence>
<feature type="region of interest" description="Disordered" evidence="8">
    <location>
        <begin position="143"/>
        <end position="164"/>
    </location>
</feature>
<dbReference type="Proteomes" id="UP000019116">
    <property type="component" value="Chromosome 6D"/>
</dbReference>
<keyword evidence="5" id="KW-0611">Plant defense</keyword>
<reference evidence="13" key="2">
    <citation type="submission" date="2018-10" db="UniProtKB">
        <authorList>
            <consortium name="EnsemblPlants"/>
        </authorList>
    </citation>
    <scope>IDENTIFICATION</scope>
</reference>
<dbReference type="InterPro" id="IPR041118">
    <property type="entry name" value="Rx_N"/>
</dbReference>
<dbReference type="GO" id="GO:0009626">
    <property type="term" value="P:plant-type hypersensitive response"/>
    <property type="evidence" value="ECO:0007669"/>
    <property type="project" value="UniProtKB-ARBA"/>
</dbReference>
<dbReference type="Gramene" id="TraesCS6D03G0870100.1">
    <property type="protein sequence ID" value="TraesCS6D03G0870100.1.CDS1"/>
    <property type="gene ID" value="TraesCS6D03G0870100"/>
</dbReference>
<accession>A0A3B6QKQ0</accession>
<proteinExistence type="inferred from homology"/>
<dbReference type="OrthoDB" id="656090at2759"/>
<evidence type="ECO:0000256" key="3">
    <source>
        <dbReference type="ARBA" id="ARBA00022737"/>
    </source>
</evidence>
<dbReference type="CDD" id="cd14798">
    <property type="entry name" value="RX-CC_like"/>
    <property type="match status" value="1"/>
</dbReference>
<comment type="similarity">
    <text evidence="1">Belongs to the disease resistance NB-LRR family.</text>
</comment>
<dbReference type="Gene3D" id="1.10.10.10">
    <property type="entry name" value="Winged helix-like DNA-binding domain superfamily/Winged helix DNA-binding domain"/>
    <property type="match status" value="1"/>
</dbReference>
<dbReference type="Gramene" id="TraesCS6D02G377400.1">
    <property type="protein sequence ID" value="TraesCS6D02G377400.1.cds1"/>
    <property type="gene ID" value="TraesCS6D02G377400"/>
</dbReference>
<sequence>MAGSAQSAVGSLLGTLATVISDEAKLLGGVRGDVQFIKDEMESMNGFLLDMADTGCQPNNQVRSWMRQVREVAYDSQNCIDRYVQTFGASRPTAGLLGTVRHVPQIMRTMPDRHRIAMQIRELKSRVCEVGERRQRYGITVVPDKSPATRTSTGEDGAEEEDNQRHTALADIADLLDIDARAQQVIAWLKGQGDHSKSSSLGDIWIARSKYDELVVQMLKLGKGLVREKDLLSMISKAKITEQHALTATIPVVARMQTNEAIKVVDKDEIIEKTMQKLKEEKRRPWYDMAIWQEFRQMPIETIMPELKNKKRLPWFTKAKDKELLSTNANEELLHPMYSMDPSEMEEIIMRLPKYKKRVEQFVKAKEKKQGNKFEENLREEAMKVVEENEIKKTLQEIKDKKVLEWYENAKQKVMVLLEEATKVQEENEKVKKKVWLLLRHLAKEGVRELVHDGGWLMGMILGDDNPGKSTARSSKKVGAGSGGEEEEDGEGGGTQNKREKEKQPPRKSTVTSSSEKMEGGTEVENGEEGEGGGGTQNQREKEKQPPGKSTVAGSPKVEGGGRREVEQGEEDGEGGGRHNQTEKAKEPSAMEVQYTMKLIRWLKGVFGNDHMQAKLLAIVTPPVDASNPEAHKRATDLARTVYDHPDAASHFNFKVWVDAKRNTKRKERLQCILKQVQPHSIEDHQISTWDEMTLEQEIQQHLKGQKFLIILADHEDHSPWADITKALPTDHTSDSAIIVTPMIQQTPHLHGWYIASFFFLLKDYRCNVHFLSYLDTALKKATQLLDGSNYMEESMGIVEQILKRCRWDSFSTKMVLHALHANPHRSNEDWKKLLHRLKDFSTLSNANQIVRFCYDDLPSHYKMCLLYLSIFPQDSKIRRTSLVRRWVAENLIIRTHELNALDHAEHAFNALVARGLVLPCEIGPEGKVKFCKVHPHVCSFIAKMAREENVGNTGLLPEFAHCLSIRNGIQLQQLPKKRQATYPNTCCWRPQKPPASTKDPLYVIVTFLNSLLASSQLGLVKVLDLEGCNGLKKQNLKIICNKLFQLKYLSLRNTDLTDLPKEIDKLRYLETFDIRQTKIRSFPTKAIGMLQKLVHLLAGHTGLDESLSTVHIPHGVGTMTNMQILSHVEVSKKGDDHELTEVGRLQQLRKLGVVIHGNEAHLLHILLRVIGKLHESLCSLSVRIEIRKTDTGVFRSKSEHDGDDTDDMNTNETFSPPKFLVNLRINGWIRGLPSWIKELHKLSKITLCGTYLTDTDIQLLGELGNLRLLMLRPKSYKDKKLTLRSNKFKRLQFLVIEDSDISNIHFEHNGASNLEKIVWTSNSMENLHGIEQLLSLKDIELNSNCDLSRIIHATKANPNHPILTQNPIPKATEATDASNIPRRQ</sequence>
<dbReference type="InterPro" id="IPR002182">
    <property type="entry name" value="NB-ARC"/>
</dbReference>
<dbReference type="Pfam" id="PF18052">
    <property type="entry name" value="Rx_N"/>
    <property type="match status" value="1"/>
</dbReference>
<evidence type="ECO:0000256" key="7">
    <source>
        <dbReference type="SAM" id="Coils"/>
    </source>
</evidence>
<dbReference type="InterPro" id="IPR036388">
    <property type="entry name" value="WH-like_DNA-bd_sf"/>
</dbReference>
<dbReference type="GO" id="GO:0002758">
    <property type="term" value="P:innate immune response-activating signaling pathway"/>
    <property type="evidence" value="ECO:0007669"/>
    <property type="project" value="UniProtKB-ARBA"/>
</dbReference>
<keyword evidence="14" id="KW-1185">Reference proteome</keyword>
<dbReference type="InterPro" id="IPR038005">
    <property type="entry name" value="RX-like_CC"/>
</dbReference>
<evidence type="ECO:0000256" key="2">
    <source>
        <dbReference type="ARBA" id="ARBA00022614"/>
    </source>
</evidence>
<dbReference type="GO" id="GO:0043531">
    <property type="term" value="F:ADP binding"/>
    <property type="evidence" value="ECO:0007669"/>
    <property type="project" value="InterPro"/>
</dbReference>
<dbReference type="PANTHER" id="PTHR23155:SF1062">
    <property type="entry name" value="OS11G0579400 PROTEIN"/>
    <property type="match status" value="1"/>
</dbReference>
<dbReference type="Gene3D" id="1.20.5.4130">
    <property type="match status" value="1"/>
</dbReference>
<feature type="region of interest" description="Disordered" evidence="8">
    <location>
        <begin position="1362"/>
        <end position="1385"/>
    </location>
</feature>
<keyword evidence="2" id="KW-0433">Leucine-rich repeat</keyword>
<feature type="domain" description="Disease resistance R13L4/SHOC-2-like LRR" evidence="12">
    <location>
        <begin position="1010"/>
        <end position="1358"/>
    </location>
</feature>
<protein>
    <recommendedName>
        <fullName evidence="15">Rx N-terminal domain-containing protein</fullName>
    </recommendedName>
</protein>
<evidence type="ECO:0000256" key="8">
    <source>
        <dbReference type="SAM" id="MobiDB-lite"/>
    </source>
</evidence>
<feature type="domain" description="NB-ARC" evidence="9">
    <location>
        <begin position="636"/>
        <end position="741"/>
    </location>
</feature>
<dbReference type="OMA" id="GHLLWPH"/>
<evidence type="ECO:0000256" key="6">
    <source>
        <dbReference type="ARBA" id="ARBA00023054"/>
    </source>
</evidence>
<dbReference type="EnsemblPlants" id="TraesCS6D02G377400.1">
    <property type="protein sequence ID" value="TraesCS6D02G377400.1.cds1"/>
    <property type="gene ID" value="TraesCS6D02G377400"/>
</dbReference>
<dbReference type="InterPro" id="IPR055414">
    <property type="entry name" value="LRR_R13L4/SHOC2-like"/>
</dbReference>
<dbReference type="Gene3D" id="3.80.10.10">
    <property type="entry name" value="Ribonuclease Inhibitor"/>
    <property type="match status" value="1"/>
</dbReference>
<evidence type="ECO:0000313" key="14">
    <source>
        <dbReference type="Proteomes" id="UP000019116"/>
    </source>
</evidence>
<name>A0A3B6QKQ0_WHEAT</name>
<feature type="domain" description="Disease resistance N-terminal" evidence="10">
    <location>
        <begin position="8"/>
        <end position="84"/>
    </location>
</feature>
<dbReference type="Pfam" id="PF00931">
    <property type="entry name" value="NB-ARC"/>
    <property type="match status" value="1"/>
</dbReference>
<evidence type="ECO:0000259" key="10">
    <source>
        <dbReference type="Pfam" id="PF18052"/>
    </source>
</evidence>
<dbReference type="InterPro" id="IPR032675">
    <property type="entry name" value="LRR_dom_sf"/>
</dbReference>
<evidence type="ECO:0000256" key="5">
    <source>
        <dbReference type="ARBA" id="ARBA00022821"/>
    </source>
</evidence>
<keyword evidence="6 7" id="KW-0175">Coiled coil</keyword>
<dbReference type="InterPro" id="IPR027417">
    <property type="entry name" value="P-loop_NTPase"/>
</dbReference>
<evidence type="ECO:0000259" key="9">
    <source>
        <dbReference type="Pfam" id="PF00931"/>
    </source>
</evidence>
<organism evidence="13">
    <name type="scientific">Triticum aestivum</name>
    <name type="common">Wheat</name>
    <dbReference type="NCBI Taxonomy" id="4565"/>
    <lineage>
        <taxon>Eukaryota</taxon>
        <taxon>Viridiplantae</taxon>
        <taxon>Streptophyta</taxon>
        <taxon>Embryophyta</taxon>
        <taxon>Tracheophyta</taxon>
        <taxon>Spermatophyta</taxon>
        <taxon>Magnoliopsida</taxon>
        <taxon>Liliopsida</taxon>
        <taxon>Poales</taxon>
        <taxon>Poaceae</taxon>
        <taxon>BOP clade</taxon>
        <taxon>Pooideae</taxon>
        <taxon>Triticodae</taxon>
        <taxon>Triticeae</taxon>
        <taxon>Triticinae</taxon>
        <taxon>Triticum</taxon>
    </lineage>
</organism>
<dbReference type="InterPro" id="IPR044974">
    <property type="entry name" value="Disease_R_plants"/>
</dbReference>
<dbReference type="GO" id="GO:0042742">
    <property type="term" value="P:defense response to bacterium"/>
    <property type="evidence" value="ECO:0007669"/>
    <property type="project" value="UniProtKB-ARBA"/>
</dbReference>
<dbReference type="Gramene" id="TraesWEE_scaffold_084408_01G000100.1">
    <property type="protein sequence ID" value="TraesWEE_scaffold_084408_01G000100.1"/>
    <property type="gene ID" value="TraesWEE_scaffold_084408_01G000100"/>
</dbReference>